<evidence type="ECO:0000313" key="1">
    <source>
        <dbReference type="EMBL" id="KAB1267677.1"/>
    </source>
</evidence>
<evidence type="ECO:0000313" key="2">
    <source>
        <dbReference type="Proteomes" id="UP000299084"/>
    </source>
</evidence>
<dbReference type="EMBL" id="JWIN03000014">
    <property type="protein sequence ID" value="KAB1267677.1"/>
    <property type="molecule type" value="Genomic_DNA"/>
</dbReference>
<sequence length="39" mass="4276">MTPRARFCGGSPILTRLESFVSGILAGTGRRQMNLCFQC</sequence>
<proteinExistence type="predicted"/>
<dbReference type="AlphaFoldDB" id="A0A5N4D9A5"/>
<accession>A0A5N4D9A5</accession>
<reference evidence="1 2" key="1">
    <citation type="journal article" date="2019" name="Mol. Ecol. Resour.">
        <title>Improving Illumina assemblies with Hi-C and long reads: an example with the North African dromedary.</title>
        <authorList>
            <person name="Elbers J.P."/>
            <person name="Rogers M.F."/>
            <person name="Perelman P.L."/>
            <person name="Proskuryakova A.A."/>
            <person name="Serdyukova N.A."/>
            <person name="Johnson W.E."/>
            <person name="Horin P."/>
            <person name="Corander J."/>
            <person name="Murphy D."/>
            <person name="Burger P.A."/>
        </authorList>
    </citation>
    <scope>NUCLEOTIDE SEQUENCE [LARGE SCALE GENOMIC DNA]</scope>
    <source>
        <strain evidence="1">Drom800</strain>
        <tissue evidence="1">Blood</tissue>
    </source>
</reference>
<dbReference type="Proteomes" id="UP000299084">
    <property type="component" value="Unassembled WGS sequence"/>
</dbReference>
<name>A0A5N4D9A5_CAMDR</name>
<gene>
    <name evidence="1" type="ORF">Cadr_000012926</name>
</gene>
<comment type="caution">
    <text evidence="1">The sequence shown here is derived from an EMBL/GenBank/DDBJ whole genome shotgun (WGS) entry which is preliminary data.</text>
</comment>
<protein>
    <submittedName>
        <fullName evidence="1">Uncharacterized protein</fullName>
    </submittedName>
</protein>
<organism evidence="1 2">
    <name type="scientific">Camelus dromedarius</name>
    <name type="common">Dromedary</name>
    <name type="synonym">Arabian camel</name>
    <dbReference type="NCBI Taxonomy" id="9838"/>
    <lineage>
        <taxon>Eukaryota</taxon>
        <taxon>Metazoa</taxon>
        <taxon>Chordata</taxon>
        <taxon>Craniata</taxon>
        <taxon>Vertebrata</taxon>
        <taxon>Euteleostomi</taxon>
        <taxon>Mammalia</taxon>
        <taxon>Eutheria</taxon>
        <taxon>Laurasiatheria</taxon>
        <taxon>Artiodactyla</taxon>
        <taxon>Tylopoda</taxon>
        <taxon>Camelidae</taxon>
        <taxon>Camelus</taxon>
    </lineage>
</organism>
<keyword evidence="2" id="KW-1185">Reference proteome</keyword>